<dbReference type="AlphaFoldDB" id="A0A4V1ERP9"/>
<dbReference type="EMBL" id="CP040098">
    <property type="protein sequence ID" value="QCQ22401.1"/>
    <property type="molecule type" value="Genomic_DNA"/>
</dbReference>
<dbReference type="RefSeq" id="WP_137424550.1">
    <property type="nucleotide sequence ID" value="NZ_CP040098.1"/>
</dbReference>
<feature type="domain" description="Fe/B12 periplasmic-binding" evidence="2">
    <location>
        <begin position="2"/>
        <end position="251"/>
    </location>
</feature>
<dbReference type="KEGG" id="dax:FDQ92_09660"/>
<dbReference type="Proteomes" id="UP000298602">
    <property type="component" value="Chromosome"/>
</dbReference>
<dbReference type="OrthoDB" id="9787830at2"/>
<dbReference type="InterPro" id="IPR002491">
    <property type="entry name" value="ABC_transptr_periplasmic_BD"/>
</dbReference>
<dbReference type="InterPro" id="IPR054828">
    <property type="entry name" value="Vit_B12_bind_prot"/>
</dbReference>
<name>A0A4V1ERP9_9BACT</name>
<dbReference type="PANTHER" id="PTHR30535">
    <property type="entry name" value="VITAMIN B12-BINDING PROTEIN"/>
    <property type="match status" value="1"/>
</dbReference>
<proteinExistence type="predicted"/>
<evidence type="ECO:0000313" key="3">
    <source>
        <dbReference type="EMBL" id="QCQ22401.1"/>
    </source>
</evidence>
<keyword evidence="4" id="KW-1185">Reference proteome</keyword>
<accession>A0A4V1ERP9</accession>
<evidence type="ECO:0000256" key="1">
    <source>
        <dbReference type="ARBA" id="ARBA00022729"/>
    </source>
</evidence>
<dbReference type="Pfam" id="PF01497">
    <property type="entry name" value="Peripla_BP_2"/>
    <property type="match status" value="1"/>
</dbReference>
<reference evidence="3 4" key="1">
    <citation type="submission" date="2019-05" db="EMBL/GenBank/DDBJ databases">
        <title>The Complete Genome Sequence of the n-alkane-degrading Desulfoglaeba alkanexedens ALDC reveals multiple alkylsuccinate synthase gene clusters.</title>
        <authorList>
            <person name="Callaghan A.V."/>
            <person name="Davidova I.A."/>
            <person name="Duncan K.E."/>
            <person name="Morris B."/>
            <person name="McInerney M.J."/>
        </authorList>
    </citation>
    <scope>NUCLEOTIDE SEQUENCE [LARGE SCALE GENOMIC DNA]</scope>
    <source>
        <strain evidence="3 4">ALDC</strain>
    </source>
</reference>
<keyword evidence="1" id="KW-0732">Signal</keyword>
<dbReference type="PROSITE" id="PS50983">
    <property type="entry name" value="FE_B12_PBP"/>
    <property type="match status" value="1"/>
</dbReference>
<organism evidence="3 4">
    <name type="scientific">Desulfoglaeba alkanexedens ALDC</name>
    <dbReference type="NCBI Taxonomy" id="980445"/>
    <lineage>
        <taxon>Bacteria</taxon>
        <taxon>Pseudomonadati</taxon>
        <taxon>Thermodesulfobacteriota</taxon>
        <taxon>Syntrophobacteria</taxon>
        <taxon>Syntrophobacterales</taxon>
        <taxon>Syntrophobacteraceae</taxon>
        <taxon>Desulfoglaeba</taxon>
    </lineage>
</organism>
<protein>
    <recommendedName>
        <fullName evidence="2">Fe/B12 periplasmic-binding domain-containing protein</fullName>
    </recommendedName>
</protein>
<gene>
    <name evidence="3" type="ORF">FDQ92_09660</name>
</gene>
<dbReference type="NCBIfam" id="NF038402">
    <property type="entry name" value="TroA_like"/>
    <property type="match status" value="1"/>
</dbReference>
<sequence length="254" mass="28140">MRILSLAPTQTEILAALGAFDDLVGVSDNCDFPEAVKTLERFGPWAAPDLHRVRSARPDLVCTFGRHQQEVADLLRSHGITVYHSDPATITEALETFRDLAALTHRAAQGERLLGSLEGRLQAVHERAERIRRSKRPRVLRIMHWEPLITVGPGAFQHDVIETAGAENIAADGAAPYFACDPAELARRDPDLIFFCDPALLDRLPADPVWKTTRAVREGRLRVFDCGLTCRSGPRIVDMTEALQKAFLNPPPTP</sequence>
<dbReference type="GO" id="GO:0071281">
    <property type="term" value="P:cellular response to iron ion"/>
    <property type="evidence" value="ECO:0007669"/>
    <property type="project" value="TreeGrafter"/>
</dbReference>
<dbReference type="Gene3D" id="3.40.50.1980">
    <property type="entry name" value="Nitrogenase molybdenum iron protein domain"/>
    <property type="match status" value="2"/>
</dbReference>
<evidence type="ECO:0000259" key="2">
    <source>
        <dbReference type="PROSITE" id="PS50983"/>
    </source>
</evidence>
<reference evidence="3 4" key="2">
    <citation type="submission" date="2019-05" db="EMBL/GenBank/DDBJ databases">
        <authorList>
            <person name="Suflita J.M."/>
            <person name="Marks C.R."/>
        </authorList>
    </citation>
    <scope>NUCLEOTIDE SEQUENCE [LARGE SCALE GENOMIC DNA]</scope>
    <source>
        <strain evidence="3 4">ALDC</strain>
    </source>
</reference>
<dbReference type="PANTHER" id="PTHR30535:SF34">
    <property type="entry name" value="MOLYBDATE-BINDING PROTEIN MOLA"/>
    <property type="match status" value="1"/>
</dbReference>
<evidence type="ECO:0000313" key="4">
    <source>
        <dbReference type="Proteomes" id="UP000298602"/>
    </source>
</evidence>
<dbReference type="InterPro" id="IPR050902">
    <property type="entry name" value="ABC_Transporter_SBP"/>
</dbReference>
<dbReference type="SUPFAM" id="SSF53807">
    <property type="entry name" value="Helical backbone' metal receptor"/>
    <property type="match status" value="1"/>
</dbReference>